<dbReference type="GO" id="GO:0005524">
    <property type="term" value="F:ATP binding"/>
    <property type="evidence" value="ECO:0007669"/>
    <property type="project" value="UniProtKB-KW"/>
</dbReference>
<name>A0A7V8VBL4_9BACT</name>
<dbReference type="Gene3D" id="3.30.200.20">
    <property type="entry name" value="Phosphorylase Kinase, domain 1"/>
    <property type="match status" value="2"/>
</dbReference>
<dbReference type="PANTHER" id="PTHR43289:SF6">
    <property type="entry name" value="SERINE_THREONINE-PROTEIN KINASE NEKL-3"/>
    <property type="match status" value="1"/>
</dbReference>
<feature type="transmembrane region" description="Helical" evidence="6">
    <location>
        <begin position="442"/>
        <end position="462"/>
    </location>
</feature>
<dbReference type="PROSITE" id="PS00108">
    <property type="entry name" value="PROTEIN_KINASE_ST"/>
    <property type="match status" value="1"/>
</dbReference>
<evidence type="ECO:0000256" key="3">
    <source>
        <dbReference type="ARBA" id="ARBA00022777"/>
    </source>
</evidence>
<evidence type="ECO:0000256" key="2">
    <source>
        <dbReference type="ARBA" id="ARBA00022741"/>
    </source>
</evidence>
<keyword evidence="9" id="KW-1185">Reference proteome</keyword>
<dbReference type="SMART" id="SM00220">
    <property type="entry name" value="S_TKc"/>
    <property type="match status" value="1"/>
</dbReference>
<gene>
    <name evidence="8" type="ORF">H0921_02525</name>
</gene>
<feature type="region of interest" description="Disordered" evidence="5">
    <location>
        <begin position="394"/>
        <end position="435"/>
    </location>
</feature>
<evidence type="ECO:0000313" key="8">
    <source>
        <dbReference type="EMBL" id="MBA2225030.1"/>
    </source>
</evidence>
<dbReference type="SUPFAM" id="SSF56112">
    <property type="entry name" value="Protein kinase-like (PK-like)"/>
    <property type="match status" value="1"/>
</dbReference>
<dbReference type="EMBL" id="JACEFB010000001">
    <property type="protein sequence ID" value="MBA2225030.1"/>
    <property type="molecule type" value="Genomic_DNA"/>
</dbReference>
<evidence type="ECO:0000256" key="6">
    <source>
        <dbReference type="SAM" id="Phobius"/>
    </source>
</evidence>
<evidence type="ECO:0000256" key="4">
    <source>
        <dbReference type="ARBA" id="ARBA00022840"/>
    </source>
</evidence>
<dbReference type="InterPro" id="IPR011009">
    <property type="entry name" value="Kinase-like_dom_sf"/>
</dbReference>
<dbReference type="InterPro" id="IPR000719">
    <property type="entry name" value="Prot_kinase_dom"/>
</dbReference>
<dbReference type="GO" id="GO:0004674">
    <property type="term" value="F:protein serine/threonine kinase activity"/>
    <property type="evidence" value="ECO:0007669"/>
    <property type="project" value="UniProtKB-KW"/>
</dbReference>
<dbReference type="RefSeq" id="WP_194536432.1">
    <property type="nucleotide sequence ID" value="NZ_JACEFB010000001.1"/>
</dbReference>
<evidence type="ECO:0000313" key="9">
    <source>
        <dbReference type="Proteomes" id="UP000542342"/>
    </source>
</evidence>
<comment type="caution">
    <text evidence="8">The sequence shown here is derived from an EMBL/GenBank/DDBJ whole genome shotgun (WGS) entry which is preliminary data.</text>
</comment>
<dbReference type="InterPro" id="IPR008271">
    <property type="entry name" value="Ser/Thr_kinase_AS"/>
</dbReference>
<dbReference type="Gene3D" id="1.10.510.10">
    <property type="entry name" value="Transferase(Phosphotransferase) domain 1"/>
    <property type="match status" value="1"/>
</dbReference>
<keyword evidence="6" id="KW-1133">Transmembrane helix</keyword>
<sequence length="465" mass="51017">MSSEVSAARFVELIGRSGVVPAERLPRILAELGYEASSSSHWSARALADRLIERGLLTHFQAAKLLRGRWIGLVVGSYRVLAPLGRGGMGMVFLAQDQRTASDSAAAGEVGGVPPVWEGLVALKILPPHLARKEPRMQERFEREQRYYQRVQHPRVVRMLEAGEGQGIRYIALEFVPGRSLQELVSRWGRLEAERAIPLFAEVAEGLQHLHEQNLIHRDVKPANIMVTPQGSAKLLDLGLALATDEPPPQDIRIAGGKGYIVGTMDYIAPEQARHATAIDHRADLYALGCTLYFALTGTPPFPGGSKRDKIRWQRQAEPIFIRELNPVVPPALAELVHRLLAKDPAQRPASAWQVREELLALTQSMPSAVALPAWSAQETVELFDTDTVGTDWWEDASEPVSPTHPASTPNTGEWNGAPAIQPPPLPPHARQPSMPQSQSPLVWTLLVSLGLLLLAAVVILLRSL</sequence>
<dbReference type="PROSITE" id="PS50011">
    <property type="entry name" value="PROTEIN_KINASE_DOM"/>
    <property type="match status" value="1"/>
</dbReference>
<proteinExistence type="predicted"/>
<reference evidence="8 9" key="1">
    <citation type="submission" date="2020-07" db="EMBL/GenBank/DDBJ databases">
        <title>Thermogemmata thermophila gen. nov., sp. nov., a novel moderate thermophilic planctomycete from a Kamchatka hot spring.</title>
        <authorList>
            <person name="Elcheninov A.G."/>
            <person name="Podosokorskaya O.A."/>
            <person name="Kovaleva O.L."/>
            <person name="Novikov A."/>
            <person name="Bonch-Osmolovskaya E.A."/>
            <person name="Toshchakov S.V."/>
            <person name="Kublanov I.V."/>
        </authorList>
    </citation>
    <scope>NUCLEOTIDE SEQUENCE [LARGE SCALE GENOMIC DNA]</scope>
    <source>
        <strain evidence="8 9">2918</strain>
    </source>
</reference>
<keyword evidence="1" id="KW-0808">Transferase</keyword>
<keyword evidence="2" id="KW-0547">Nucleotide-binding</keyword>
<dbReference type="PANTHER" id="PTHR43289">
    <property type="entry name" value="MITOGEN-ACTIVATED PROTEIN KINASE KINASE KINASE 20-RELATED"/>
    <property type="match status" value="1"/>
</dbReference>
<keyword evidence="6" id="KW-0472">Membrane</keyword>
<accession>A0A7V8VBL4</accession>
<dbReference type="Pfam" id="PF00069">
    <property type="entry name" value="Pkinase"/>
    <property type="match status" value="1"/>
</dbReference>
<evidence type="ECO:0000259" key="7">
    <source>
        <dbReference type="PROSITE" id="PS50011"/>
    </source>
</evidence>
<evidence type="ECO:0000256" key="1">
    <source>
        <dbReference type="ARBA" id="ARBA00022679"/>
    </source>
</evidence>
<dbReference type="AlphaFoldDB" id="A0A7V8VBL4"/>
<feature type="compositionally biased region" description="Pro residues" evidence="5">
    <location>
        <begin position="421"/>
        <end position="430"/>
    </location>
</feature>
<dbReference type="Proteomes" id="UP000542342">
    <property type="component" value="Unassembled WGS sequence"/>
</dbReference>
<evidence type="ECO:0000256" key="5">
    <source>
        <dbReference type="SAM" id="MobiDB-lite"/>
    </source>
</evidence>
<protein>
    <submittedName>
        <fullName evidence="8">Serine/threonine protein kinase</fullName>
    </submittedName>
</protein>
<keyword evidence="3 8" id="KW-0418">Kinase</keyword>
<keyword evidence="4" id="KW-0067">ATP-binding</keyword>
<feature type="compositionally biased region" description="Polar residues" evidence="5">
    <location>
        <begin position="405"/>
        <end position="414"/>
    </location>
</feature>
<organism evidence="8 9">
    <name type="scientific">Thermogemmata fonticola</name>
    <dbReference type="NCBI Taxonomy" id="2755323"/>
    <lineage>
        <taxon>Bacteria</taxon>
        <taxon>Pseudomonadati</taxon>
        <taxon>Planctomycetota</taxon>
        <taxon>Planctomycetia</taxon>
        <taxon>Gemmatales</taxon>
        <taxon>Gemmataceae</taxon>
        <taxon>Thermogemmata</taxon>
    </lineage>
</organism>
<feature type="domain" description="Protein kinase" evidence="7">
    <location>
        <begin position="78"/>
        <end position="360"/>
    </location>
</feature>
<dbReference type="CDD" id="cd14014">
    <property type="entry name" value="STKc_PknB_like"/>
    <property type="match status" value="1"/>
</dbReference>
<keyword evidence="8" id="KW-0723">Serine/threonine-protein kinase</keyword>
<keyword evidence="6" id="KW-0812">Transmembrane</keyword>